<reference evidence="3" key="1">
    <citation type="journal article" date="2023" name="Mol. Phylogenet. Evol.">
        <title>Genome-scale phylogeny and comparative genomics of the fungal order Sordariales.</title>
        <authorList>
            <person name="Hensen N."/>
            <person name="Bonometti L."/>
            <person name="Westerberg I."/>
            <person name="Brannstrom I.O."/>
            <person name="Guillou S."/>
            <person name="Cros-Aarteil S."/>
            <person name="Calhoun S."/>
            <person name="Haridas S."/>
            <person name="Kuo A."/>
            <person name="Mondo S."/>
            <person name="Pangilinan J."/>
            <person name="Riley R."/>
            <person name="LaButti K."/>
            <person name="Andreopoulos B."/>
            <person name="Lipzen A."/>
            <person name="Chen C."/>
            <person name="Yan M."/>
            <person name="Daum C."/>
            <person name="Ng V."/>
            <person name="Clum A."/>
            <person name="Steindorff A."/>
            <person name="Ohm R.A."/>
            <person name="Martin F."/>
            <person name="Silar P."/>
            <person name="Natvig D.O."/>
            <person name="Lalanne C."/>
            <person name="Gautier V."/>
            <person name="Ament-Velasquez S.L."/>
            <person name="Kruys A."/>
            <person name="Hutchinson M.I."/>
            <person name="Powell A.J."/>
            <person name="Barry K."/>
            <person name="Miller A.N."/>
            <person name="Grigoriev I.V."/>
            <person name="Debuchy R."/>
            <person name="Gladieux P."/>
            <person name="Hiltunen Thoren M."/>
            <person name="Johannesson H."/>
        </authorList>
    </citation>
    <scope>NUCLEOTIDE SEQUENCE</scope>
    <source>
        <strain evidence="3">PSN293</strain>
    </source>
</reference>
<dbReference type="InterPro" id="IPR019194">
    <property type="entry name" value="Tscrpt_elong_fac_Eaf_N"/>
</dbReference>
<name>A0AAN6Y4D1_9PEZI</name>
<dbReference type="Proteomes" id="UP001301769">
    <property type="component" value="Unassembled WGS sequence"/>
</dbReference>
<evidence type="ECO:0000259" key="2">
    <source>
        <dbReference type="Pfam" id="PF09816"/>
    </source>
</evidence>
<feature type="domain" description="Transcription elongation factor Eaf N-terminal" evidence="2">
    <location>
        <begin position="18"/>
        <end position="118"/>
    </location>
</feature>
<feature type="compositionally biased region" description="Acidic residues" evidence="1">
    <location>
        <begin position="344"/>
        <end position="363"/>
    </location>
</feature>
<accession>A0AAN6Y4D1</accession>
<organism evidence="3 4">
    <name type="scientific">Rhypophila decipiens</name>
    <dbReference type="NCBI Taxonomy" id="261697"/>
    <lineage>
        <taxon>Eukaryota</taxon>
        <taxon>Fungi</taxon>
        <taxon>Dikarya</taxon>
        <taxon>Ascomycota</taxon>
        <taxon>Pezizomycotina</taxon>
        <taxon>Sordariomycetes</taxon>
        <taxon>Sordariomycetidae</taxon>
        <taxon>Sordariales</taxon>
        <taxon>Naviculisporaceae</taxon>
        <taxon>Rhypophila</taxon>
    </lineage>
</organism>
<dbReference type="EMBL" id="MU858191">
    <property type="protein sequence ID" value="KAK4209882.1"/>
    <property type="molecule type" value="Genomic_DNA"/>
</dbReference>
<gene>
    <name evidence="3" type="ORF">QBC37DRAFT_44716</name>
</gene>
<reference evidence="3" key="2">
    <citation type="submission" date="2023-05" db="EMBL/GenBank/DDBJ databases">
        <authorList>
            <consortium name="Lawrence Berkeley National Laboratory"/>
            <person name="Steindorff A."/>
            <person name="Hensen N."/>
            <person name="Bonometti L."/>
            <person name="Westerberg I."/>
            <person name="Brannstrom I.O."/>
            <person name="Guillou S."/>
            <person name="Cros-Aarteil S."/>
            <person name="Calhoun S."/>
            <person name="Haridas S."/>
            <person name="Kuo A."/>
            <person name="Mondo S."/>
            <person name="Pangilinan J."/>
            <person name="Riley R."/>
            <person name="Labutti K."/>
            <person name="Andreopoulos B."/>
            <person name="Lipzen A."/>
            <person name="Chen C."/>
            <person name="Yanf M."/>
            <person name="Daum C."/>
            <person name="Ng V."/>
            <person name="Clum A."/>
            <person name="Ohm R."/>
            <person name="Martin F."/>
            <person name="Silar P."/>
            <person name="Natvig D."/>
            <person name="Lalanne C."/>
            <person name="Gautier V."/>
            <person name="Ament-Velasquez S.L."/>
            <person name="Kruys A."/>
            <person name="Hutchinson M.I."/>
            <person name="Powell A.J."/>
            <person name="Barry K."/>
            <person name="Miller A.N."/>
            <person name="Grigoriev I.V."/>
            <person name="Debuchy R."/>
            <person name="Gladieux P."/>
            <person name="Thoren M.H."/>
            <person name="Johannesson H."/>
        </authorList>
    </citation>
    <scope>NUCLEOTIDE SEQUENCE</scope>
    <source>
        <strain evidence="3">PSN293</strain>
    </source>
</reference>
<dbReference type="AlphaFoldDB" id="A0AAN6Y4D1"/>
<sequence length="389" mass="41227">MAAKGSGAVIDPTKAAKYPIILSDALLGKTSKETYTGVRYNHKPALSSETAPNSARLKPSAKEGVFNLGFDDQGNKYQYSGTRTSEDGKYVLIFDPARKAFILHRVDSLFHMNLTKTPTDGVESLRKQFPHLEVSSTGDSAAASSSARPTKAKAGEKAGAAGGKATAAKATAGKGKGAKAETPASKAKAQKGKAADKSQPVALTLPSATAAAAKPTTPPPAPAPAPAKKSRRDPDDSEEDESDDDIGLTIEYPDAPPANTFNSALDFSPAFPTQRRFSEFVRTNEDEDQDGEADVDDDAEEEEFVDAFKLPSPVNRGHPSRPPVVEEPVPIEPPEQFTFHSDTDSDADGEAEGDVEMADPEINAEADLEEALLMEFEGNDSDSSVSEEE</sequence>
<keyword evidence="4" id="KW-1185">Reference proteome</keyword>
<protein>
    <recommendedName>
        <fullName evidence="2">Transcription elongation factor Eaf N-terminal domain-containing protein</fullName>
    </recommendedName>
</protein>
<evidence type="ECO:0000256" key="1">
    <source>
        <dbReference type="SAM" id="MobiDB-lite"/>
    </source>
</evidence>
<dbReference type="Pfam" id="PF09816">
    <property type="entry name" value="EAF"/>
    <property type="match status" value="1"/>
</dbReference>
<comment type="caution">
    <text evidence="3">The sequence shown here is derived from an EMBL/GenBank/DDBJ whole genome shotgun (WGS) entry which is preliminary data.</text>
</comment>
<feature type="compositionally biased region" description="Low complexity" evidence="1">
    <location>
        <begin position="157"/>
        <end position="173"/>
    </location>
</feature>
<evidence type="ECO:0000313" key="3">
    <source>
        <dbReference type="EMBL" id="KAK4209882.1"/>
    </source>
</evidence>
<evidence type="ECO:0000313" key="4">
    <source>
        <dbReference type="Proteomes" id="UP001301769"/>
    </source>
</evidence>
<feature type="compositionally biased region" description="Acidic residues" evidence="1">
    <location>
        <begin position="235"/>
        <end position="246"/>
    </location>
</feature>
<feature type="region of interest" description="Disordered" evidence="1">
    <location>
        <begin position="133"/>
        <end position="363"/>
    </location>
</feature>
<feature type="compositionally biased region" description="Pro residues" evidence="1">
    <location>
        <begin position="216"/>
        <end position="225"/>
    </location>
</feature>
<feature type="compositionally biased region" description="Acidic residues" evidence="1">
    <location>
        <begin position="285"/>
        <end position="305"/>
    </location>
</feature>
<proteinExistence type="predicted"/>